<accession>A0A438N6H7</accession>
<dbReference type="PROSITE" id="PS50217">
    <property type="entry name" value="BZIP"/>
    <property type="match status" value="1"/>
</dbReference>
<dbReference type="CDD" id="cd14688">
    <property type="entry name" value="bZIP_YAP"/>
    <property type="match status" value="1"/>
</dbReference>
<dbReference type="Pfam" id="PF00170">
    <property type="entry name" value="bZIP_1"/>
    <property type="match status" value="1"/>
</dbReference>
<organism evidence="6 7">
    <name type="scientific">Exophiala mesophila</name>
    <name type="common">Black yeast-like fungus</name>
    <dbReference type="NCBI Taxonomy" id="212818"/>
    <lineage>
        <taxon>Eukaryota</taxon>
        <taxon>Fungi</taxon>
        <taxon>Dikarya</taxon>
        <taxon>Ascomycota</taxon>
        <taxon>Pezizomycotina</taxon>
        <taxon>Eurotiomycetes</taxon>
        <taxon>Chaetothyriomycetidae</taxon>
        <taxon>Chaetothyriales</taxon>
        <taxon>Herpotrichiellaceae</taxon>
        <taxon>Exophiala</taxon>
    </lineage>
</organism>
<reference evidence="6 7" key="1">
    <citation type="submission" date="2017-03" db="EMBL/GenBank/DDBJ databases">
        <title>Genomes of endolithic fungi from Antarctica.</title>
        <authorList>
            <person name="Coleine C."/>
            <person name="Masonjones S."/>
            <person name="Stajich J.E."/>
        </authorList>
    </citation>
    <scope>NUCLEOTIDE SEQUENCE [LARGE SCALE GENOMIC DNA]</scope>
    <source>
        <strain evidence="6 7">CCFEE 6314</strain>
    </source>
</reference>
<dbReference type="InterPro" id="IPR004827">
    <property type="entry name" value="bZIP"/>
</dbReference>
<protein>
    <recommendedName>
        <fullName evidence="5">BZIP domain-containing protein</fullName>
    </recommendedName>
</protein>
<evidence type="ECO:0000259" key="5">
    <source>
        <dbReference type="PROSITE" id="PS50217"/>
    </source>
</evidence>
<dbReference type="GO" id="GO:0001228">
    <property type="term" value="F:DNA-binding transcription activator activity, RNA polymerase II-specific"/>
    <property type="evidence" value="ECO:0007669"/>
    <property type="project" value="TreeGrafter"/>
</dbReference>
<dbReference type="InterPro" id="IPR046347">
    <property type="entry name" value="bZIP_sf"/>
</dbReference>
<evidence type="ECO:0000256" key="3">
    <source>
        <dbReference type="SAM" id="Coils"/>
    </source>
</evidence>
<feature type="compositionally biased region" description="Basic and acidic residues" evidence="4">
    <location>
        <begin position="90"/>
        <end position="100"/>
    </location>
</feature>
<keyword evidence="2" id="KW-0539">Nucleus</keyword>
<dbReference type="SMART" id="SM00338">
    <property type="entry name" value="BRLZ"/>
    <property type="match status" value="1"/>
</dbReference>
<dbReference type="SUPFAM" id="SSF57959">
    <property type="entry name" value="Leucine zipper domain"/>
    <property type="match status" value="1"/>
</dbReference>
<feature type="region of interest" description="Disordered" evidence="4">
    <location>
        <begin position="1"/>
        <end position="20"/>
    </location>
</feature>
<feature type="compositionally biased region" description="Basic and acidic residues" evidence="4">
    <location>
        <begin position="73"/>
        <end position="82"/>
    </location>
</feature>
<dbReference type="VEuPathDB" id="FungiDB:PV10_04224"/>
<keyword evidence="3" id="KW-0175">Coiled coil</keyword>
<evidence type="ECO:0000313" key="7">
    <source>
        <dbReference type="Proteomes" id="UP000288859"/>
    </source>
</evidence>
<feature type="domain" description="BZIP" evidence="5">
    <location>
        <begin position="98"/>
        <end position="161"/>
    </location>
</feature>
<feature type="compositionally biased region" description="Polar residues" evidence="4">
    <location>
        <begin position="8"/>
        <end position="18"/>
    </location>
</feature>
<dbReference type="PANTHER" id="PTHR40621">
    <property type="entry name" value="TRANSCRIPTION FACTOR KAPC-RELATED"/>
    <property type="match status" value="1"/>
</dbReference>
<dbReference type="Gene3D" id="1.20.5.170">
    <property type="match status" value="1"/>
</dbReference>
<evidence type="ECO:0000256" key="4">
    <source>
        <dbReference type="SAM" id="MobiDB-lite"/>
    </source>
</evidence>
<proteinExistence type="predicted"/>
<name>A0A438N6H7_EXOME</name>
<gene>
    <name evidence="6" type="ORF">B0A52_04796</name>
</gene>
<dbReference type="GO" id="GO:0090575">
    <property type="term" value="C:RNA polymerase II transcription regulator complex"/>
    <property type="evidence" value="ECO:0007669"/>
    <property type="project" value="TreeGrafter"/>
</dbReference>
<feature type="coiled-coil region" evidence="3">
    <location>
        <begin position="116"/>
        <end position="143"/>
    </location>
</feature>
<dbReference type="PANTHER" id="PTHR40621:SF6">
    <property type="entry name" value="AP-1-LIKE TRANSCRIPTION FACTOR YAP1-RELATED"/>
    <property type="match status" value="1"/>
</dbReference>
<dbReference type="InterPro" id="IPR050936">
    <property type="entry name" value="AP-1-like"/>
</dbReference>
<dbReference type="OrthoDB" id="2593073at2759"/>
<evidence type="ECO:0000256" key="2">
    <source>
        <dbReference type="ARBA" id="ARBA00023242"/>
    </source>
</evidence>
<dbReference type="EMBL" id="NAJM01000018">
    <property type="protein sequence ID" value="RVX71222.1"/>
    <property type="molecule type" value="Genomic_DNA"/>
</dbReference>
<dbReference type="AlphaFoldDB" id="A0A438N6H7"/>
<dbReference type="GO" id="GO:0000976">
    <property type="term" value="F:transcription cis-regulatory region binding"/>
    <property type="evidence" value="ECO:0007669"/>
    <property type="project" value="InterPro"/>
</dbReference>
<dbReference type="Proteomes" id="UP000288859">
    <property type="component" value="Unassembled WGS sequence"/>
</dbReference>
<evidence type="ECO:0000256" key="1">
    <source>
        <dbReference type="ARBA" id="ARBA00004123"/>
    </source>
</evidence>
<comment type="caution">
    <text evidence="6">The sequence shown here is derived from an EMBL/GenBank/DDBJ whole genome shotgun (WGS) entry which is preliminary data.</text>
</comment>
<comment type="subcellular location">
    <subcellularLocation>
        <location evidence="1">Nucleus</location>
    </subcellularLocation>
</comment>
<feature type="region of interest" description="Disordered" evidence="4">
    <location>
        <begin position="73"/>
        <end position="110"/>
    </location>
</feature>
<evidence type="ECO:0000313" key="6">
    <source>
        <dbReference type="EMBL" id="RVX71222.1"/>
    </source>
</evidence>
<sequence>MDYFTVGYPTSDTSSGDTSEIDPISIEFPLEINALLDQFVAEDAGSIREDMWFQWDQDCLNDMKIVAEHLEASKAQDKHQETNIRAQSQTKRDGEAEEKRYHRRKAQNRTSQRLFRERKLQYVKGIEAQLEELNEKYQDLLVSFKVQADDNAELRSRIAKLNNTSLPNHSWKVTYV</sequence>